<feature type="region of interest" description="Disordered" evidence="1">
    <location>
        <begin position="36"/>
        <end position="81"/>
    </location>
</feature>
<protein>
    <submittedName>
        <fullName evidence="2">Uncharacterized protein</fullName>
    </submittedName>
</protein>
<gene>
    <name evidence="2" type="ORF">PHLCEN_2v3032</name>
</gene>
<feature type="compositionally biased region" description="Polar residues" evidence="1">
    <location>
        <begin position="61"/>
        <end position="72"/>
    </location>
</feature>
<evidence type="ECO:0000313" key="2">
    <source>
        <dbReference type="EMBL" id="PSS22666.1"/>
    </source>
</evidence>
<sequence>MIGLSAAVHYSWIAPSIARQRHQRAIKAHRERYYTYSPSDSPYLSSEKLEESPRQDENWDPLTTNSLYTGGQSDAELTPPPPIYTLQKSMRFSTGTQDGREAVWWFV</sequence>
<reference evidence="2 3" key="1">
    <citation type="submission" date="2018-02" db="EMBL/GenBank/DDBJ databases">
        <title>Genome sequence of the basidiomycete white-rot fungus Phlebia centrifuga.</title>
        <authorList>
            <person name="Granchi Z."/>
            <person name="Peng M."/>
            <person name="de Vries R.P."/>
            <person name="Hilden K."/>
            <person name="Makela M.R."/>
            <person name="Grigoriev I."/>
            <person name="Riley R."/>
        </authorList>
    </citation>
    <scope>NUCLEOTIDE SEQUENCE [LARGE SCALE GENOMIC DNA]</scope>
    <source>
        <strain evidence="2 3">FBCC195</strain>
    </source>
</reference>
<proteinExistence type="predicted"/>
<evidence type="ECO:0000256" key="1">
    <source>
        <dbReference type="SAM" id="MobiDB-lite"/>
    </source>
</evidence>
<dbReference type="Proteomes" id="UP000186601">
    <property type="component" value="Unassembled WGS sequence"/>
</dbReference>
<evidence type="ECO:0000313" key="3">
    <source>
        <dbReference type="Proteomes" id="UP000186601"/>
    </source>
</evidence>
<dbReference type="AlphaFoldDB" id="A0A2R6R7D1"/>
<accession>A0A2R6R7D1</accession>
<organism evidence="2 3">
    <name type="scientific">Hermanssonia centrifuga</name>
    <dbReference type="NCBI Taxonomy" id="98765"/>
    <lineage>
        <taxon>Eukaryota</taxon>
        <taxon>Fungi</taxon>
        <taxon>Dikarya</taxon>
        <taxon>Basidiomycota</taxon>
        <taxon>Agaricomycotina</taxon>
        <taxon>Agaricomycetes</taxon>
        <taxon>Polyporales</taxon>
        <taxon>Meruliaceae</taxon>
        <taxon>Hermanssonia</taxon>
    </lineage>
</organism>
<name>A0A2R6R7D1_9APHY</name>
<dbReference type="OrthoDB" id="2794694at2759"/>
<feature type="compositionally biased region" description="Basic and acidic residues" evidence="1">
    <location>
        <begin position="47"/>
        <end position="57"/>
    </location>
</feature>
<dbReference type="EMBL" id="MLYV02000271">
    <property type="protein sequence ID" value="PSS22666.1"/>
    <property type="molecule type" value="Genomic_DNA"/>
</dbReference>
<comment type="caution">
    <text evidence="2">The sequence shown here is derived from an EMBL/GenBank/DDBJ whole genome shotgun (WGS) entry which is preliminary data.</text>
</comment>
<keyword evidence="3" id="KW-1185">Reference proteome</keyword>